<gene>
    <name evidence="1" type="ORF">Harreka1_67</name>
</gene>
<dbReference type="EMBL" id="MT732457">
    <property type="protein sequence ID" value="QQV90474.1"/>
    <property type="molecule type" value="Genomic_DNA"/>
</dbReference>
<proteinExistence type="predicted"/>
<reference evidence="1" key="1">
    <citation type="submission" date="2020-07" db="EMBL/GenBank/DDBJ databases">
        <title>Highly diverse flavobacterial phages as mortality factor during North Sea spring blooms.</title>
        <authorList>
            <person name="Bartlau N."/>
            <person name="Wichels A."/>
            <person name="Krohne G."/>
            <person name="Adriaenssens E.M."/>
            <person name="Heins A."/>
            <person name="Fuchs B.M."/>
            <person name="Amann R."/>
            <person name="Moraru C."/>
        </authorList>
    </citation>
    <scope>NUCLEOTIDE SEQUENCE</scope>
</reference>
<sequence>MNIKKDIREKLSIYLDEKLDKGDPYIFNEAVNFIKKYRKEQLIAFAEWKEYSGKHQTHKEQVEAFLKQNK</sequence>
<dbReference type="Proteomes" id="UP000693706">
    <property type="component" value="Segment"/>
</dbReference>
<protein>
    <submittedName>
        <fullName evidence="1">Uncharacterized protein</fullName>
    </submittedName>
</protein>
<name>A0A8E5EAU1_9CAUD</name>
<evidence type="ECO:0000313" key="2">
    <source>
        <dbReference type="Proteomes" id="UP000693706"/>
    </source>
</evidence>
<organism evidence="1 2">
    <name type="scientific">Olleya phage Harreka_1</name>
    <dbReference type="NCBI Taxonomy" id="2745673"/>
    <lineage>
        <taxon>Viruses</taxon>
        <taxon>Duplodnaviria</taxon>
        <taxon>Heunggongvirae</taxon>
        <taxon>Uroviricota</taxon>
        <taxon>Caudoviricetes</taxon>
        <taxon>Aggregaviridae</taxon>
        <taxon>Harrekavirus</taxon>
        <taxon>Harrekavirus harreka</taxon>
    </lineage>
</organism>
<evidence type="ECO:0000313" key="1">
    <source>
        <dbReference type="EMBL" id="QQV90474.1"/>
    </source>
</evidence>
<accession>A0A8E5EAU1</accession>
<keyword evidence="2" id="KW-1185">Reference proteome</keyword>